<dbReference type="Pfam" id="PF14559">
    <property type="entry name" value="TPR_19"/>
    <property type="match status" value="2"/>
</dbReference>
<dbReference type="PANTHER" id="PTHR45586">
    <property type="entry name" value="TPR REPEAT-CONTAINING PROTEIN PA4667"/>
    <property type="match status" value="1"/>
</dbReference>
<evidence type="ECO:0000256" key="2">
    <source>
        <dbReference type="ARBA" id="ARBA00022803"/>
    </source>
</evidence>
<keyword evidence="4" id="KW-0732">Signal</keyword>
<dbReference type="Gene3D" id="1.25.40.10">
    <property type="entry name" value="Tetratricopeptide repeat domain"/>
    <property type="match status" value="2"/>
</dbReference>
<accession>A0ABX6SZY9</accession>
<name>A0ABX6SZY9_9SPHN</name>
<proteinExistence type="predicted"/>
<feature type="signal peptide" evidence="4">
    <location>
        <begin position="1"/>
        <end position="24"/>
    </location>
</feature>
<dbReference type="InterPro" id="IPR019734">
    <property type="entry name" value="TPR_rpt"/>
</dbReference>
<dbReference type="SMART" id="SM00028">
    <property type="entry name" value="TPR"/>
    <property type="match status" value="4"/>
</dbReference>
<dbReference type="Proteomes" id="UP000516134">
    <property type="component" value="Chromosome"/>
</dbReference>
<dbReference type="PROSITE" id="PS51257">
    <property type="entry name" value="PROKAR_LIPOPROTEIN"/>
    <property type="match status" value="1"/>
</dbReference>
<evidence type="ECO:0000256" key="3">
    <source>
        <dbReference type="PROSITE-ProRule" id="PRU00339"/>
    </source>
</evidence>
<dbReference type="RefSeq" id="WP_187714551.1">
    <property type="nucleotide sequence ID" value="NZ_BAABJC010000001.1"/>
</dbReference>
<dbReference type="InterPro" id="IPR051012">
    <property type="entry name" value="CellSynth/LPSAsmb/PSIAsmb"/>
</dbReference>
<evidence type="ECO:0000256" key="1">
    <source>
        <dbReference type="ARBA" id="ARBA00022737"/>
    </source>
</evidence>
<dbReference type="InterPro" id="IPR011990">
    <property type="entry name" value="TPR-like_helical_dom_sf"/>
</dbReference>
<evidence type="ECO:0000256" key="4">
    <source>
        <dbReference type="SAM" id="SignalP"/>
    </source>
</evidence>
<keyword evidence="6" id="KW-1185">Reference proteome</keyword>
<keyword evidence="1" id="KW-0677">Repeat</keyword>
<feature type="chain" id="PRO_5047545578" description="Tetratricopeptide repeat protein" evidence="4">
    <location>
        <begin position="25"/>
        <end position="478"/>
    </location>
</feature>
<reference evidence="5 6" key="1">
    <citation type="submission" date="2020-08" db="EMBL/GenBank/DDBJ databases">
        <title>Genome sequence of Sphingomonas daechungensis KACC 18115T.</title>
        <authorList>
            <person name="Hyun D.-W."/>
            <person name="Bae J.-W."/>
        </authorList>
    </citation>
    <scope>NUCLEOTIDE SEQUENCE [LARGE SCALE GENOMIC DNA]</scope>
    <source>
        <strain evidence="5 6">KACC 18115</strain>
    </source>
</reference>
<dbReference type="SUPFAM" id="SSF48452">
    <property type="entry name" value="TPR-like"/>
    <property type="match status" value="2"/>
</dbReference>
<gene>
    <name evidence="5" type="ORF">H9L15_14385</name>
</gene>
<organism evidence="5 6">
    <name type="scientific">Sphingomonas daechungensis</name>
    <dbReference type="NCBI Taxonomy" id="1176646"/>
    <lineage>
        <taxon>Bacteria</taxon>
        <taxon>Pseudomonadati</taxon>
        <taxon>Pseudomonadota</taxon>
        <taxon>Alphaproteobacteria</taxon>
        <taxon>Sphingomonadales</taxon>
        <taxon>Sphingomonadaceae</taxon>
        <taxon>Sphingomonas</taxon>
    </lineage>
</organism>
<keyword evidence="2 3" id="KW-0802">TPR repeat</keyword>
<evidence type="ECO:0000313" key="6">
    <source>
        <dbReference type="Proteomes" id="UP000516134"/>
    </source>
</evidence>
<dbReference type="PANTHER" id="PTHR45586:SF1">
    <property type="entry name" value="LIPOPOLYSACCHARIDE ASSEMBLY PROTEIN B"/>
    <property type="match status" value="1"/>
</dbReference>
<evidence type="ECO:0008006" key="7">
    <source>
        <dbReference type="Google" id="ProtNLM"/>
    </source>
</evidence>
<sequence length="478" mass="52563">MKVRSPFFAACCIAATALSLSLGACTSRDEAARQGYAEYQAAFAAGDLEAARKALLKVVQAKDDEATYWEALGKVQIQLGAFGEAYDAFTRAYELDRNNADTLANLTQISLLSGDIDKSEDFARQLEVVDPNQPVIKLAYGYAAIKRLDLDDAEKNVDALMEIMPYETGVKLLKARVLVGRGKSDEAEALLKEQIRMRPNDFAATKGLMALAERQEDWPDVAAAATKAANLKPEETAIRLKAIDAALRYKDYPQARRAAQPMLTPNAPGDQVGDVLSLWKDRWNSPEAVAAARELSKTAGPQQQLAYATYFNEVGKPEYAMELIGSQPILPITITNSGTNAIIAESLAQTGRAAEAKKLFDTILLKEPDHVYALRARINLEIRAGMAKAAINDAQRLVSVLPKSARDRLLLAKAYAAAGDDRQLDRTLWDAFHEIRGDRSIYEALRAHIARSEGPDAAQDVDEEYRHQLDAELIEEFF</sequence>
<evidence type="ECO:0000313" key="5">
    <source>
        <dbReference type="EMBL" id="QNP43121.1"/>
    </source>
</evidence>
<protein>
    <recommendedName>
        <fullName evidence="7">Tetratricopeptide repeat protein</fullName>
    </recommendedName>
</protein>
<dbReference type="PROSITE" id="PS50005">
    <property type="entry name" value="TPR"/>
    <property type="match status" value="1"/>
</dbReference>
<feature type="repeat" description="TPR" evidence="3">
    <location>
        <begin position="66"/>
        <end position="99"/>
    </location>
</feature>
<dbReference type="EMBL" id="CP060780">
    <property type="protein sequence ID" value="QNP43121.1"/>
    <property type="molecule type" value="Genomic_DNA"/>
</dbReference>